<dbReference type="Proteomes" id="UP001152888">
    <property type="component" value="Unassembled WGS sequence"/>
</dbReference>
<proteinExistence type="predicted"/>
<gene>
    <name evidence="1" type="ORF">ACAOBT_LOCUS27311</name>
</gene>
<keyword evidence="2" id="KW-1185">Reference proteome</keyword>
<evidence type="ECO:0000313" key="2">
    <source>
        <dbReference type="Proteomes" id="UP001152888"/>
    </source>
</evidence>
<dbReference type="EMBL" id="CAKOFQ010007535">
    <property type="protein sequence ID" value="CAH2003267.1"/>
    <property type="molecule type" value="Genomic_DNA"/>
</dbReference>
<dbReference type="AlphaFoldDB" id="A0A9P0LXM9"/>
<accession>A0A9P0LXM9</accession>
<reference evidence="1" key="1">
    <citation type="submission" date="2022-03" db="EMBL/GenBank/DDBJ databases">
        <authorList>
            <person name="Sayadi A."/>
        </authorList>
    </citation>
    <scope>NUCLEOTIDE SEQUENCE</scope>
</reference>
<evidence type="ECO:0000313" key="1">
    <source>
        <dbReference type="EMBL" id="CAH2003267.1"/>
    </source>
</evidence>
<sequence>MWELDNILEEQVEPFIIDVGASGSSDDESSSSSSFQKKMSFIKFAFLVDLERHKNDRIYIECNLILSFSFHSRSTGTRSDGERIFLKWQATGGRR</sequence>
<name>A0A9P0LXM9_ACAOB</name>
<organism evidence="1 2">
    <name type="scientific">Acanthoscelides obtectus</name>
    <name type="common">Bean weevil</name>
    <name type="synonym">Bruchus obtectus</name>
    <dbReference type="NCBI Taxonomy" id="200917"/>
    <lineage>
        <taxon>Eukaryota</taxon>
        <taxon>Metazoa</taxon>
        <taxon>Ecdysozoa</taxon>
        <taxon>Arthropoda</taxon>
        <taxon>Hexapoda</taxon>
        <taxon>Insecta</taxon>
        <taxon>Pterygota</taxon>
        <taxon>Neoptera</taxon>
        <taxon>Endopterygota</taxon>
        <taxon>Coleoptera</taxon>
        <taxon>Polyphaga</taxon>
        <taxon>Cucujiformia</taxon>
        <taxon>Chrysomeloidea</taxon>
        <taxon>Chrysomelidae</taxon>
        <taxon>Bruchinae</taxon>
        <taxon>Bruchini</taxon>
        <taxon>Acanthoscelides</taxon>
    </lineage>
</organism>
<comment type="caution">
    <text evidence="1">The sequence shown here is derived from an EMBL/GenBank/DDBJ whole genome shotgun (WGS) entry which is preliminary data.</text>
</comment>
<protein>
    <submittedName>
        <fullName evidence="1">Uncharacterized protein</fullName>
    </submittedName>
</protein>